<accession>A0A517Z3Y8</accession>
<dbReference type="PANTHER" id="PTHR30093:SF2">
    <property type="entry name" value="TYPE II SECRETION SYSTEM PROTEIN H"/>
    <property type="match status" value="1"/>
</dbReference>
<dbReference type="Gene3D" id="3.30.700.10">
    <property type="entry name" value="Glycoprotein, Type 4 Pilin"/>
    <property type="match status" value="1"/>
</dbReference>
<evidence type="ECO:0000313" key="3">
    <source>
        <dbReference type="EMBL" id="QDU37181.1"/>
    </source>
</evidence>
<reference evidence="3 4" key="1">
    <citation type="submission" date="2019-02" db="EMBL/GenBank/DDBJ databases">
        <title>Deep-cultivation of Planctomycetes and their phenomic and genomic characterization uncovers novel biology.</title>
        <authorList>
            <person name="Wiegand S."/>
            <person name="Jogler M."/>
            <person name="Boedeker C."/>
            <person name="Pinto D."/>
            <person name="Vollmers J."/>
            <person name="Rivas-Marin E."/>
            <person name="Kohn T."/>
            <person name="Peeters S.H."/>
            <person name="Heuer A."/>
            <person name="Rast P."/>
            <person name="Oberbeckmann S."/>
            <person name="Bunk B."/>
            <person name="Jeske O."/>
            <person name="Meyerdierks A."/>
            <person name="Storesund J.E."/>
            <person name="Kallscheuer N."/>
            <person name="Luecker S."/>
            <person name="Lage O.M."/>
            <person name="Pohl T."/>
            <person name="Merkel B.J."/>
            <person name="Hornburger P."/>
            <person name="Mueller R.-W."/>
            <person name="Bruemmer F."/>
            <person name="Labrenz M."/>
            <person name="Spormann A.M."/>
            <person name="Op den Camp H."/>
            <person name="Overmann J."/>
            <person name="Amann R."/>
            <person name="Jetten M.S.M."/>
            <person name="Mascher T."/>
            <person name="Medema M.H."/>
            <person name="Devos D.P."/>
            <person name="Kaster A.-K."/>
            <person name="Ovreas L."/>
            <person name="Rohde M."/>
            <person name="Galperin M.Y."/>
            <person name="Jogler C."/>
        </authorList>
    </citation>
    <scope>NUCLEOTIDE SEQUENCE [LARGE SCALE GENOMIC DNA]</scope>
    <source>
        <strain evidence="3 4">Mal4</strain>
    </source>
</reference>
<keyword evidence="4" id="KW-1185">Reference proteome</keyword>
<dbReference type="NCBIfam" id="TIGR04294">
    <property type="entry name" value="pre_pil_HX9DG"/>
    <property type="match status" value="1"/>
</dbReference>
<dbReference type="AlphaFoldDB" id="A0A517Z3Y8"/>
<dbReference type="Proteomes" id="UP000320496">
    <property type="component" value="Chromosome"/>
</dbReference>
<dbReference type="NCBIfam" id="TIGR02532">
    <property type="entry name" value="IV_pilin_GFxxxE"/>
    <property type="match status" value="1"/>
</dbReference>
<protein>
    <submittedName>
        <fullName evidence="3">Type II secretion system protein G</fullName>
    </submittedName>
</protein>
<keyword evidence="1" id="KW-1133">Transmembrane helix</keyword>
<proteinExistence type="predicted"/>
<feature type="transmembrane region" description="Helical" evidence="1">
    <location>
        <begin position="12"/>
        <end position="35"/>
    </location>
</feature>
<dbReference type="Pfam" id="PF07963">
    <property type="entry name" value="N_methyl"/>
    <property type="match status" value="1"/>
</dbReference>
<evidence type="ECO:0000256" key="1">
    <source>
        <dbReference type="SAM" id="Phobius"/>
    </source>
</evidence>
<dbReference type="InterPro" id="IPR027558">
    <property type="entry name" value="Pre_pil_HX9DG_C"/>
</dbReference>
<dbReference type="Pfam" id="PF07596">
    <property type="entry name" value="SBP_bac_10"/>
    <property type="match status" value="1"/>
</dbReference>
<gene>
    <name evidence="3" type="primary">xcpT_20</name>
    <name evidence="3" type="ORF">Mal4_14900</name>
</gene>
<dbReference type="InterPro" id="IPR011453">
    <property type="entry name" value="DUF1559"/>
</dbReference>
<evidence type="ECO:0000313" key="4">
    <source>
        <dbReference type="Proteomes" id="UP000320496"/>
    </source>
</evidence>
<name>A0A517Z3Y8_9PLAN</name>
<dbReference type="InterPro" id="IPR045584">
    <property type="entry name" value="Pilin-like"/>
</dbReference>
<dbReference type="KEGG" id="mri:Mal4_14900"/>
<dbReference type="SUPFAM" id="SSF54523">
    <property type="entry name" value="Pili subunits"/>
    <property type="match status" value="1"/>
</dbReference>
<dbReference type="RefSeq" id="WP_197444178.1">
    <property type="nucleotide sequence ID" value="NZ_CP036275.1"/>
</dbReference>
<keyword evidence="1" id="KW-0812">Transmembrane</keyword>
<dbReference type="EMBL" id="CP036275">
    <property type="protein sequence ID" value="QDU37181.1"/>
    <property type="molecule type" value="Genomic_DNA"/>
</dbReference>
<organism evidence="3 4">
    <name type="scientific">Maioricimonas rarisocia</name>
    <dbReference type="NCBI Taxonomy" id="2528026"/>
    <lineage>
        <taxon>Bacteria</taxon>
        <taxon>Pseudomonadati</taxon>
        <taxon>Planctomycetota</taxon>
        <taxon>Planctomycetia</taxon>
        <taxon>Planctomycetales</taxon>
        <taxon>Planctomycetaceae</taxon>
        <taxon>Maioricimonas</taxon>
    </lineage>
</organism>
<keyword evidence="1" id="KW-0472">Membrane</keyword>
<feature type="domain" description="DUF1559" evidence="2">
    <location>
        <begin position="36"/>
        <end position="302"/>
    </location>
</feature>
<dbReference type="PANTHER" id="PTHR30093">
    <property type="entry name" value="GENERAL SECRETION PATHWAY PROTEIN G"/>
    <property type="match status" value="1"/>
</dbReference>
<sequence length="322" mass="35593">MLGQTTRSRNGFTLIELLVVIAIIAILIALLLPAVQQAREAARRTQCRNNLKQMALALHNYHDTSGGFPPGNMVNLDDTTTWPRDPNVSNQIFGAFGWSAYILPQLDAANVYNLINFSLPAYVEEIEDMPGTTPTLRQQLGNVANREASYAQPSAFVCPSSHTINWPTTRYKDYAINGGLGRCCVERNLNSTEGMAYINSFVRFRDVTDGTSNTLLLLELPNWAPHSWCLKEYPCNPFFFVNHQSQGYVSAGRGTPGTSGYRPLPPNDPYIADTRGSYSDHEGGVQVAMADGAVRFVSDNVDYLTYQAAFTRSGEESLSLFD</sequence>
<dbReference type="InterPro" id="IPR012902">
    <property type="entry name" value="N_methyl_site"/>
</dbReference>
<evidence type="ECO:0000259" key="2">
    <source>
        <dbReference type="Pfam" id="PF07596"/>
    </source>
</evidence>